<reference evidence="1" key="1">
    <citation type="submission" date="2022-08" db="EMBL/GenBank/DDBJ databases">
        <authorList>
            <person name="Wang H."/>
        </authorList>
    </citation>
    <scope>NUCLEOTIDE SEQUENCE</scope>
    <source>
        <strain evidence="1">PS10</strain>
    </source>
</reference>
<organism evidence="1 2">
    <name type="scientific">Campylobacter gastrosuis</name>
    <dbReference type="NCBI Taxonomy" id="2974576"/>
    <lineage>
        <taxon>Bacteria</taxon>
        <taxon>Pseudomonadati</taxon>
        <taxon>Campylobacterota</taxon>
        <taxon>Epsilonproteobacteria</taxon>
        <taxon>Campylobacterales</taxon>
        <taxon>Campylobacteraceae</taxon>
        <taxon>Campylobacter</taxon>
    </lineage>
</organism>
<evidence type="ECO:0000313" key="2">
    <source>
        <dbReference type="Proteomes" id="UP001173801"/>
    </source>
</evidence>
<dbReference type="RefSeq" id="WP_284938289.1">
    <property type="nucleotide sequence ID" value="NZ_JANURM010000016.1"/>
</dbReference>
<protein>
    <submittedName>
        <fullName evidence="1">Uncharacterized protein</fullName>
    </submittedName>
</protein>
<name>A0ABT7HRS0_9BACT</name>
<comment type="caution">
    <text evidence="1">The sequence shown here is derived from an EMBL/GenBank/DDBJ whole genome shotgun (WGS) entry which is preliminary data.</text>
</comment>
<accession>A0ABT7HRS0</accession>
<sequence length="50" mass="6072">MRFLGIRWLIDLNYKDVFNLDLVKETKHFYKLFLDINLSDDKAREILGIK</sequence>
<reference evidence="1" key="2">
    <citation type="journal article" date="2023" name="Microorganisms">
        <title>Isolation and Genomic Characteristics of Cat-Borne Campylobacter felis sp. nov. and Sheep-Borne Campylobacter ovis sp. nov.</title>
        <authorList>
            <person name="Wang H."/>
            <person name="Li Y."/>
            <person name="Gu Y."/>
            <person name="Zhou G."/>
            <person name="Chen X."/>
            <person name="Zhang X."/>
            <person name="Shao Z."/>
            <person name="Zhang J."/>
            <person name="Zhang M."/>
        </authorList>
    </citation>
    <scope>NUCLEOTIDE SEQUENCE</scope>
    <source>
        <strain evidence="1">PS10</strain>
    </source>
</reference>
<proteinExistence type="predicted"/>
<dbReference type="EMBL" id="JANURM010000016">
    <property type="protein sequence ID" value="MDL0089596.1"/>
    <property type="molecule type" value="Genomic_DNA"/>
</dbReference>
<keyword evidence="2" id="KW-1185">Reference proteome</keyword>
<dbReference type="Gene3D" id="1.20.58.2180">
    <property type="match status" value="1"/>
</dbReference>
<dbReference type="Proteomes" id="UP001173801">
    <property type="component" value="Unassembled WGS sequence"/>
</dbReference>
<evidence type="ECO:0000313" key="1">
    <source>
        <dbReference type="EMBL" id="MDL0089596.1"/>
    </source>
</evidence>
<gene>
    <name evidence="1" type="ORF">NYG85_09525</name>
</gene>